<dbReference type="EMBL" id="AP018174">
    <property type="protein sequence ID" value="BAY16922.1"/>
    <property type="molecule type" value="Genomic_DNA"/>
</dbReference>
<organism evidence="1 2">
    <name type="scientific">Anabaenopsis circularis NIES-21</name>
    <dbReference type="NCBI Taxonomy" id="1085406"/>
    <lineage>
        <taxon>Bacteria</taxon>
        <taxon>Bacillati</taxon>
        <taxon>Cyanobacteriota</taxon>
        <taxon>Cyanophyceae</taxon>
        <taxon>Nostocales</taxon>
        <taxon>Nodulariaceae</taxon>
        <taxon>Anabaenopsis</taxon>
    </lineage>
</organism>
<dbReference type="NCBIfam" id="NF035937">
    <property type="entry name" value="EboA_family"/>
    <property type="match status" value="1"/>
</dbReference>
<dbReference type="AlphaFoldDB" id="A0A1Z4GHG2"/>
<proteinExistence type="predicted"/>
<evidence type="ECO:0000313" key="1">
    <source>
        <dbReference type="EMBL" id="BAY16922.1"/>
    </source>
</evidence>
<evidence type="ECO:0000313" key="2">
    <source>
        <dbReference type="Proteomes" id="UP000218287"/>
    </source>
</evidence>
<dbReference type="Proteomes" id="UP000218287">
    <property type="component" value="Chromosome"/>
</dbReference>
<gene>
    <name evidence="1" type="ORF">NIES21_27560</name>
</gene>
<reference evidence="1 2" key="1">
    <citation type="submission" date="2017-06" db="EMBL/GenBank/DDBJ databases">
        <title>Genome sequencing of cyanobaciteial culture collection at National Institute for Environmental Studies (NIES).</title>
        <authorList>
            <person name="Hirose Y."/>
            <person name="Shimura Y."/>
            <person name="Fujisawa T."/>
            <person name="Nakamura Y."/>
            <person name="Kawachi M."/>
        </authorList>
    </citation>
    <scope>NUCLEOTIDE SEQUENCE [LARGE SCALE GENOMIC DNA]</scope>
    <source>
        <strain evidence="1 2">NIES-21</strain>
    </source>
</reference>
<keyword evidence="2" id="KW-1185">Reference proteome</keyword>
<accession>A0A1Z4GHG2</accession>
<dbReference type="OrthoDB" id="325673at2"/>
<dbReference type="NCBIfam" id="NF035938">
    <property type="entry name" value="EboA_domain"/>
    <property type="match status" value="1"/>
</dbReference>
<sequence length="251" mass="28603">MSAVIDYKITNINELLNHWVTQQVTQEAVIWLNETTEKINSGANTRVFFSAFSRVPRYTGKHQLKLTSQDLNHASAIRTGWFPSHWSVDQTARTLLVLTLAQADSENYLSALEQVFITADVRELVTLYQALPLLPYAEKLQKRAAEGIRSNMTAVFNAVALCNPYPAEYFDNLVWNQMVLKALFVGSSLQLIQGLDLRANAELARMLIDYADERRSANRSVSAEIWPLVEKFIDLEDLQNQMPTKFSQKYL</sequence>
<dbReference type="InterPro" id="IPR047716">
    <property type="entry name" value="EboA"/>
</dbReference>
<protein>
    <submittedName>
        <fullName evidence="1">Uncharacterized protein</fullName>
    </submittedName>
</protein>
<name>A0A1Z4GHG2_9CYAN</name>
<dbReference type="InterPro" id="IPR047715">
    <property type="entry name" value="EboA_dom"/>
</dbReference>